<evidence type="ECO:0000313" key="3">
    <source>
        <dbReference type="Proteomes" id="UP001196530"/>
    </source>
</evidence>
<evidence type="ECO:0000256" key="1">
    <source>
        <dbReference type="SAM" id="MobiDB-lite"/>
    </source>
</evidence>
<feature type="region of interest" description="Disordered" evidence="1">
    <location>
        <begin position="39"/>
        <end position="58"/>
    </location>
</feature>
<organism evidence="2 3">
    <name type="scientific">Pichia angusta</name>
    <name type="common">Yeast</name>
    <name type="synonym">Hansenula polymorpha</name>
    <dbReference type="NCBI Taxonomy" id="870730"/>
    <lineage>
        <taxon>Eukaryota</taxon>
        <taxon>Fungi</taxon>
        <taxon>Dikarya</taxon>
        <taxon>Ascomycota</taxon>
        <taxon>Saccharomycotina</taxon>
        <taxon>Pichiomycetes</taxon>
        <taxon>Pichiales</taxon>
        <taxon>Pichiaceae</taxon>
        <taxon>Ogataea</taxon>
    </lineage>
</organism>
<dbReference type="EMBL" id="JAHLUX010000002">
    <property type="protein sequence ID" value="KAG7821158.1"/>
    <property type="molecule type" value="Genomic_DNA"/>
</dbReference>
<dbReference type="AlphaFoldDB" id="A0AAN6I6W9"/>
<dbReference type="RefSeq" id="XP_043061701.1">
    <property type="nucleotide sequence ID" value="XM_043201586.1"/>
</dbReference>
<dbReference type="Proteomes" id="UP001196530">
    <property type="component" value="Unassembled WGS sequence"/>
</dbReference>
<evidence type="ECO:0000313" key="2">
    <source>
        <dbReference type="EMBL" id="KAG7821158.1"/>
    </source>
</evidence>
<dbReference type="GeneID" id="66125293"/>
<protein>
    <submittedName>
        <fullName evidence="2">Uncharacterized protein</fullName>
    </submittedName>
</protein>
<accession>A0AAN6I6W9</accession>
<proteinExistence type="predicted"/>
<gene>
    <name evidence="2" type="ORF">KL928_001242</name>
</gene>
<sequence>MQGPVEGFAQKIDAGRKWWECLRYSLTTMQKGEEFADKAKNSVKNEGKSGSGGLDNLKQAASEAYQDLQNKDYKGAAEKIQNQMKK</sequence>
<reference evidence="2" key="1">
    <citation type="journal article" date="2021" name="G3 (Bethesda)">
        <title>Genomic diversity, chromosomal rearrangements, and interspecies hybridization in the ogataea polymorpha species complex.</title>
        <authorList>
            <person name="Hanson S.J."/>
            <person name="Cinneide E.O."/>
            <person name="Salzberg L.I."/>
            <person name="Wolfe K.H."/>
            <person name="McGowan J."/>
            <person name="Fitzpatrick D.A."/>
            <person name="Matlin K."/>
        </authorList>
    </citation>
    <scope>NUCLEOTIDE SEQUENCE</scope>
    <source>
        <strain evidence="2">61-244</strain>
    </source>
</reference>
<name>A0AAN6I6W9_PICAN</name>
<comment type="caution">
    <text evidence="2">The sequence shown here is derived from an EMBL/GenBank/DDBJ whole genome shotgun (WGS) entry which is preliminary data.</text>
</comment>